<dbReference type="InterPro" id="IPR027417">
    <property type="entry name" value="P-loop_NTPase"/>
</dbReference>
<keyword evidence="9" id="KW-0342">GTP-binding</keyword>
<keyword evidence="17" id="KW-0969">Cilium</keyword>
<evidence type="ECO:0000259" key="15">
    <source>
        <dbReference type="SMART" id="SM00382"/>
    </source>
</evidence>
<evidence type="ECO:0000256" key="13">
    <source>
        <dbReference type="NCBIfam" id="TIGR03499"/>
    </source>
</evidence>
<feature type="domain" description="SRP54-type proteins GTP-binding" evidence="16">
    <location>
        <begin position="241"/>
        <end position="432"/>
    </location>
</feature>
<keyword evidence="11" id="KW-1006">Bacterial flagellum protein export</keyword>
<dbReference type="InterPro" id="IPR003593">
    <property type="entry name" value="AAA+_ATPase"/>
</dbReference>
<comment type="subcellular location">
    <subcellularLocation>
        <location evidence="1">Cell membrane</location>
        <topology evidence="1">Peripheral membrane protein</topology>
        <orientation evidence="1">Cytoplasmic side</orientation>
    </subcellularLocation>
</comment>
<dbReference type="CDD" id="cd17873">
    <property type="entry name" value="FlhF"/>
    <property type="match status" value="1"/>
</dbReference>
<keyword evidence="4" id="KW-0813">Transport</keyword>
<keyword evidence="17" id="KW-0282">Flagellum</keyword>
<evidence type="ECO:0000256" key="11">
    <source>
        <dbReference type="ARBA" id="ARBA00023225"/>
    </source>
</evidence>
<evidence type="ECO:0000259" key="16">
    <source>
        <dbReference type="SMART" id="SM00962"/>
    </source>
</evidence>
<evidence type="ECO:0000256" key="14">
    <source>
        <dbReference type="SAM" id="MobiDB-lite"/>
    </source>
</evidence>
<dbReference type="GO" id="GO:0015031">
    <property type="term" value="P:protein transport"/>
    <property type="evidence" value="ECO:0007669"/>
    <property type="project" value="UniProtKB-KW"/>
</dbReference>
<dbReference type="GO" id="GO:0006614">
    <property type="term" value="P:SRP-dependent cotranslational protein targeting to membrane"/>
    <property type="evidence" value="ECO:0007669"/>
    <property type="project" value="UniProtKB-UniRule"/>
</dbReference>
<evidence type="ECO:0000313" key="17">
    <source>
        <dbReference type="EMBL" id="NEW05563.1"/>
    </source>
</evidence>
<dbReference type="SMART" id="SM00962">
    <property type="entry name" value="SRP54"/>
    <property type="match status" value="1"/>
</dbReference>
<feature type="region of interest" description="Disordered" evidence="14">
    <location>
        <begin position="59"/>
        <end position="78"/>
    </location>
</feature>
<dbReference type="Gene3D" id="1.20.120.1380">
    <property type="entry name" value="Flagellar FlhF biosynthesis protein, N domain"/>
    <property type="match status" value="1"/>
</dbReference>
<dbReference type="GO" id="GO:0005047">
    <property type="term" value="F:signal recognition particle binding"/>
    <property type="evidence" value="ECO:0007669"/>
    <property type="project" value="TreeGrafter"/>
</dbReference>
<dbReference type="Gene3D" id="3.40.50.300">
    <property type="entry name" value="P-loop containing nucleotide triphosphate hydrolases"/>
    <property type="match status" value="1"/>
</dbReference>
<dbReference type="RefSeq" id="WP_163942526.1">
    <property type="nucleotide sequence ID" value="NZ_JAAIKC010000001.1"/>
</dbReference>
<evidence type="ECO:0000256" key="8">
    <source>
        <dbReference type="ARBA" id="ARBA00022927"/>
    </source>
</evidence>
<comment type="caution">
    <text evidence="17">The sequence shown here is derived from an EMBL/GenBank/DDBJ whole genome shotgun (WGS) entry which is preliminary data.</text>
</comment>
<protein>
    <recommendedName>
        <fullName evidence="3 13">Flagellar biosynthesis protein FlhF</fullName>
    </recommendedName>
</protein>
<dbReference type="GO" id="GO:0003924">
    <property type="term" value="F:GTPase activity"/>
    <property type="evidence" value="ECO:0007669"/>
    <property type="project" value="UniProtKB-UniRule"/>
</dbReference>
<dbReference type="SMART" id="SM00382">
    <property type="entry name" value="AAA"/>
    <property type="match status" value="1"/>
</dbReference>
<dbReference type="NCBIfam" id="TIGR03499">
    <property type="entry name" value="FlhF"/>
    <property type="match status" value="1"/>
</dbReference>
<gene>
    <name evidence="17" type="primary">flhF</name>
    <name evidence="17" type="ORF">GK047_05960</name>
</gene>
<keyword evidence="17" id="KW-0966">Cell projection</keyword>
<comment type="similarity">
    <text evidence="2">Belongs to the GTP-binding SRP family.</text>
</comment>
<dbReference type="PANTHER" id="PTHR43134:SF3">
    <property type="entry name" value="FLAGELLAR BIOSYNTHESIS PROTEIN FLHF"/>
    <property type="match status" value="1"/>
</dbReference>
<keyword evidence="5" id="KW-1003">Cell membrane</keyword>
<evidence type="ECO:0000256" key="1">
    <source>
        <dbReference type="ARBA" id="ARBA00004413"/>
    </source>
</evidence>
<evidence type="ECO:0000256" key="10">
    <source>
        <dbReference type="ARBA" id="ARBA00023136"/>
    </source>
</evidence>
<dbReference type="InterPro" id="IPR020006">
    <property type="entry name" value="FlhF"/>
</dbReference>
<dbReference type="PANTHER" id="PTHR43134">
    <property type="entry name" value="SIGNAL RECOGNITION PARTICLE RECEPTOR SUBUNIT ALPHA"/>
    <property type="match status" value="1"/>
</dbReference>
<dbReference type="SUPFAM" id="SSF52540">
    <property type="entry name" value="P-loop containing nucleoside triphosphate hydrolases"/>
    <property type="match status" value="1"/>
</dbReference>
<evidence type="ECO:0000256" key="4">
    <source>
        <dbReference type="ARBA" id="ARBA00022448"/>
    </source>
</evidence>
<sequence>MRVKRYVVDSMPDALQKIRTDLGKDAVILNTKEVRTGGFLGMFGKKKIEVIAAIDANSNTGSMGAPKTSPQSQVQRNLQVPASNPPAREMEYRSDFPEVPDLFVATASPKKELVTVASTVETVNAYSPQQVYSQQPINVPAKANPKEEFLLEELKQMKEMMRKLTISSDITELPEPLQKLEQRLLEQEVDPVLVQQMIDDIVRNAKEKDEPVTDQSALLSVRSKLSSILRSEESKQILPNTRVVHFVGPTGVGKTTTIAKLAAEQVLKYKRKVGFITSDTYRIAAIEQLKTYATILNVPLEVVFSPQDLSKAFHNLEACDVIFMDTAGRNFRNEMYVSELNALLKTQGNSETILVLSLTTKYRDMRAITNNFNKFKLDKVLFTKMDETDSYGAIVNLVHEFSLQLSYVTNGQSVPDDISEMDESQIIDLLLEEPQS</sequence>
<dbReference type="InterPro" id="IPR047040">
    <property type="entry name" value="FlhF__GTPase_dom"/>
</dbReference>
<evidence type="ECO:0000256" key="5">
    <source>
        <dbReference type="ARBA" id="ARBA00022475"/>
    </source>
</evidence>
<evidence type="ECO:0000256" key="7">
    <source>
        <dbReference type="ARBA" id="ARBA00022795"/>
    </source>
</evidence>
<dbReference type="EMBL" id="JAAIKC010000001">
    <property type="protein sequence ID" value="NEW05563.1"/>
    <property type="molecule type" value="Genomic_DNA"/>
</dbReference>
<accession>A0A6G3ZTN3</accession>
<comment type="function">
    <text evidence="12">Necessary for flagellar biosynthesis. May be involved in translocation of the flagellum.</text>
</comment>
<proteinExistence type="inferred from homology"/>
<evidence type="ECO:0000256" key="6">
    <source>
        <dbReference type="ARBA" id="ARBA00022741"/>
    </source>
</evidence>
<evidence type="ECO:0000256" key="9">
    <source>
        <dbReference type="ARBA" id="ARBA00023134"/>
    </source>
</evidence>
<organism evidence="17">
    <name type="scientific">Paenibacillus sp. SYP-B3998</name>
    <dbReference type="NCBI Taxonomy" id="2678564"/>
    <lineage>
        <taxon>Bacteria</taxon>
        <taxon>Bacillati</taxon>
        <taxon>Bacillota</taxon>
        <taxon>Bacilli</taxon>
        <taxon>Bacillales</taxon>
        <taxon>Paenibacillaceae</taxon>
        <taxon>Paenibacillus</taxon>
    </lineage>
</organism>
<dbReference type="Pfam" id="PF00448">
    <property type="entry name" value="SRP54"/>
    <property type="match status" value="1"/>
</dbReference>
<reference evidence="17" key="1">
    <citation type="submission" date="2020-02" db="EMBL/GenBank/DDBJ databases">
        <authorList>
            <person name="Shen X.-R."/>
            <person name="Zhang Y.-X."/>
        </authorList>
    </citation>
    <scope>NUCLEOTIDE SEQUENCE</scope>
    <source>
        <strain evidence="17">SYP-B3998</strain>
    </source>
</reference>
<dbReference type="FunFam" id="3.40.50.300:FF:000695">
    <property type="entry name" value="Flagellar biosynthesis regulator FlhF"/>
    <property type="match status" value="1"/>
</dbReference>
<dbReference type="GO" id="GO:0044781">
    <property type="term" value="P:bacterial-type flagellum organization"/>
    <property type="evidence" value="ECO:0007669"/>
    <property type="project" value="UniProtKB-UniRule"/>
</dbReference>
<feature type="domain" description="AAA+ ATPase" evidence="15">
    <location>
        <begin position="240"/>
        <end position="431"/>
    </location>
</feature>
<dbReference type="GO" id="GO:0005525">
    <property type="term" value="F:GTP binding"/>
    <property type="evidence" value="ECO:0007669"/>
    <property type="project" value="UniProtKB-UniRule"/>
</dbReference>
<keyword evidence="10" id="KW-0472">Membrane</keyword>
<dbReference type="GO" id="GO:0005886">
    <property type="term" value="C:plasma membrane"/>
    <property type="evidence" value="ECO:0007669"/>
    <property type="project" value="UniProtKB-SubCell"/>
</dbReference>
<evidence type="ECO:0000256" key="2">
    <source>
        <dbReference type="ARBA" id="ARBA00008531"/>
    </source>
</evidence>
<evidence type="ECO:0000256" key="12">
    <source>
        <dbReference type="ARBA" id="ARBA00025337"/>
    </source>
</evidence>
<keyword evidence="7" id="KW-1005">Bacterial flagellum biogenesis</keyword>
<dbReference type="InterPro" id="IPR000897">
    <property type="entry name" value="SRP54_GTPase_dom"/>
</dbReference>
<name>A0A6G3ZTN3_9BACL</name>
<keyword evidence="6" id="KW-0547">Nucleotide-binding</keyword>
<keyword evidence="8" id="KW-0653">Protein transport</keyword>
<evidence type="ECO:0000256" key="3">
    <source>
        <dbReference type="ARBA" id="ARBA00014919"/>
    </source>
</evidence>
<dbReference type="AlphaFoldDB" id="A0A6G3ZTN3"/>